<protein>
    <submittedName>
        <fullName evidence="6">Tetratricopeptide repeat protein</fullName>
    </submittedName>
</protein>
<feature type="repeat" description="TPR" evidence="3">
    <location>
        <begin position="100"/>
        <end position="133"/>
    </location>
</feature>
<dbReference type="EMBL" id="VMNH01000037">
    <property type="protein sequence ID" value="TVO67830.1"/>
    <property type="molecule type" value="Genomic_DNA"/>
</dbReference>
<evidence type="ECO:0000313" key="6">
    <source>
        <dbReference type="EMBL" id="TVO67830.1"/>
    </source>
</evidence>
<dbReference type="Gene3D" id="1.25.40.10">
    <property type="entry name" value="Tetratricopeptide repeat domain"/>
    <property type="match status" value="2"/>
</dbReference>
<dbReference type="PROSITE" id="PS50005">
    <property type="entry name" value="TPR"/>
    <property type="match status" value="2"/>
</dbReference>
<evidence type="ECO:0000256" key="3">
    <source>
        <dbReference type="PROSITE-ProRule" id="PRU00339"/>
    </source>
</evidence>
<dbReference type="InterPro" id="IPR011990">
    <property type="entry name" value="TPR-like_helical_dom_sf"/>
</dbReference>
<dbReference type="AlphaFoldDB" id="A0A557RRN1"/>
<sequence>MITALSVLYGLIEERYMSKQSKITAGAMRLTLFFYLLSASAGAVAGSVILGQQTAPVDSVMAGAVESAALPQAGAFSSSTVTPTVALLEKVRQNGRQQAAEAAFSLAVVAIEKKDFAAAGLLIQEALQLQPSDPGYLQVAASLAIQKGDLAEAEAYQVKTLEVAQAVLGTEDIRISLLMDDLGTIYLAQGHYEQAERTWRKSIAIREQILGNMDPSLAPRLKDLAGVVLQEGRFDETEQLLKRLVNILEADTVPDRTNIAAAQHILADFYVSRERMDEANELYHIVLADWKTAPAPQRLRIAANVYELGNEYLSQLRLEEAKPQFELVLGLLEEDFGADHLYVRGARKALDKLNSAQEKHSGNKTFDRVGDGKSYRQLSQRNLIM</sequence>
<keyword evidence="2 3" id="KW-0802">TPR repeat</keyword>
<proteinExistence type="predicted"/>
<keyword evidence="5" id="KW-0812">Transmembrane</keyword>
<dbReference type="SUPFAM" id="SSF48452">
    <property type="entry name" value="TPR-like"/>
    <property type="match status" value="2"/>
</dbReference>
<evidence type="ECO:0000256" key="5">
    <source>
        <dbReference type="SAM" id="Phobius"/>
    </source>
</evidence>
<evidence type="ECO:0000256" key="1">
    <source>
        <dbReference type="ARBA" id="ARBA00022737"/>
    </source>
</evidence>
<keyword evidence="5" id="KW-1133">Transmembrane helix</keyword>
<keyword evidence="5" id="KW-0472">Membrane</keyword>
<evidence type="ECO:0000256" key="4">
    <source>
        <dbReference type="SAM" id="MobiDB-lite"/>
    </source>
</evidence>
<feature type="compositionally biased region" description="Basic and acidic residues" evidence="4">
    <location>
        <begin position="357"/>
        <end position="373"/>
    </location>
</feature>
<dbReference type="Pfam" id="PF13424">
    <property type="entry name" value="TPR_12"/>
    <property type="match status" value="1"/>
</dbReference>
<accession>A0A557RRN1</accession>
<reference evidence="6 7" key="1">
    <citation type="submission" date="2019-07" db="EMBL/GenBank/DDBJ databases">
        <title>The pathways for chlorine oxyanion respiration interact through the shared metabolite chlorate.</title>
        <authorList>
            <person name="Barnum T.P."/>
            <person name="Cheng Y."/>
            <person name="Hill K.A."/>
            <person name="Lucas L.N."/>
            <person name="Carlson H.K."/>
            <person name="Coates J.D."/>
        </authorList>
    </citation>
    <scope>NUCLEOTIDE SEQUENCE [LARGE SCALE GENOMIC DNA]</scope>
    <source>
        <strain evidence="6 7">BK-1</strain>
    </source>
</reference>
<keyword evidence="7" id="KW-1185">Reference proteome</keyword>
<feature type="transmembrane region" description="Helical" evidence="5">
    <location>
        <begin position="32"/>
        <end position="51"/>
    </location>
</feature>
<dbReference type="InterPro" id="IPR019734">
    <property type="entry name" value="TPR_rpt"/>
</dbReference>
<feature type="repeat" description="TPR" evidence="3">
    <location>
        <begin position="176"/>
        <end position="209"/>
    </location>
</feature>
<gene>
    <name evidence="6" type="ORF">FHP88_18900</name>
</gene>
<dbReference type="PANTHER" id="PTHR45641">
    <property type="entry name" value="TETRATRICOPEPTIDE REPEAT PROTEIN (AFU_ORTHOLOGUE AFUA_6G03870)"/>
    <property type="match status" value="1"/>
</dbReference>
<dbReference type="Proteomes" id="UP000316649">
    <property type="component" value="Unassembled WGS sequence"/>
</dbReference>
<evidence type="ECO:0000256" key="2">
    <source>
        <dbReference type="ARBA" id="ARBA00022803"/>
    </source>
</evidence>
<name>A0A557RRN1_9GAMM</name>
<dbReference type="PANTHER" id="PTHR45641:SF19">
    <property type="entry name" value="NEPHROCYSTIN-3"/>
    <property type="match status" value="1"/>
</dbReference>
<comment type="caution">
    <text evidence="6">The sequence shown here is derived from an EMBL/GenBank/DDBJ whole genome shotgun (WGS) entry which is preliminary data.</text>
</comment>
<evidence type="ECO:0000313" key="7">
    <source>
        <dbReference type="Proteomes" id="UP000316649"/>
    </source>
</evidence>
<dbReference type="OrthoDB" id="9814042at2"/>
<feature type="region of interest" description="Disordered" evidence="4">
    <location>
        <begin position="354"/>
        <end position="373"/>
    </location>
</feature>
<organism evidence="6 7">
    <name type="scientific">Sedimenticola selenatireducens</name>
    <dbReference type="NCBI Taxonomy" id="191960"/>
    <lineage>
        <taxon>Bacteria</taxon>
        <taxon>Pseudomonadati</taxon>
        <taxon>Pseudomonadota</taxon>
        <taxon>Gammaproteobacteria</taxon>
        <taxon>Chromatiales</taxon>
        <taxon>Sedimenticolaceae</taxon>
        <taxon>Sedimenticola</taxon>
    </lineage>
</organism>
<keyword evidence="1" id="KW-0677">Repeat</keyword>
<dbReference type="SMART" id="SM00028">
    <property type="entry name" value="TPR"/>
    <property type="match status" value="3"/>
</dbReference>